<protein>
    <submittedName>
        <fullName evidence="3">Uncharacterized protein</fullName>
    </submittedName>
</protein>
<evidence type="ECO:0000256" key="2">
    <source>
        <dbReference type="SAM" id="Phobius"/>
    </source>
</evidence>
<evidence type="ECO:0000313" key="3">
    <source>
        <dbReference type="EMBL" id="AZV79055.1"/>
    </source>
</evidence>
<keyword evidence="2" id="KW-0812">Transmembrane</keyword>
<dbReference type="KEGG" id="sedi:EBB79_15030"/>
<keyword evidence="2" id="KW-1133">Transmembrane helix</keyword>
<keyword evidence="4" id="KW-1185">Reference proteome</keyword>
<feature type="region of interest" description="Disordered" evidence="1">
    <location>
        <begin position="33"/>
        <end position="56"/>
    </location>
</feature>
<proteinExistence type="predicted"/>
<evidence type="ECO:0000256" key="1">
    <source>
        <dbReference type="SAM" id="MobiDB-lite"/>
    </source>
</evidence>
<name>A0A3T0N4W7_9RHOB</name>
<reference evidence="3 4" key="1">
    <citation type="submission" date="2018-10" db="EMBL/GenBank/DDBJ databases">
        <title>Parasedimentitalea marina sp. nov., a psychrophilic bacterium isolated from deep seawater of the New Britain Trench.</title>
        <authorList>
            <person name="Cao J."/>
        </authorList>
    </citation>
    <scope>NUCLEOTIDE SEQUENCE [LARGE SCALE GENOMIC DNA]</scope>
    <source>
        <strain evidence="3 4">W43</strain>
    </source>
</reference>
<accession>A0A3T0N4W7</accession>
<organism evidence="3 4">
    <name type="scientific">Parasedimentitalea marina</name>
    <dbReference type="NCBI Taxonomy" id="2483033"/>
    <lineage>
        <taxon>Bacteria</taxon>
        <taxon>Pseudomonadati</taxon>
        <taxon>Pseudomonadota</taxon>
        <taxon>Alphaproteobacteria</taxon>
        <taxon>Rhodobacterales</taxon>
        <taxon>Paracoccaceae</taxon>
        <taxon>Parasedimentitalea</taxon>
    </lineage>
</organism>
<dbReference type="EMBL" id="CP033219">
    <property type="protein sequence ID" value="AZV79055.1"/>
    <property type="molecule type" value="Genomic_DNA"/>
</dbReference>
<sequence length="231" mass="24815">MIDLTFIVLHPEIYFCYLKDTQMQDADTSIGQNADAGAEENTGLAPDSDKIQPENAVPNPVLEEAPPLCIECKHVIPAGALKCKECNSFQDWRRFLALSSTTLSLIVALLSVSGIVVPLLIETLSEKKAVLASKVVSIGDVNITVLVANSGTLDGYVGTVSVLADGSEHGSGTQLFSTVKASSSLPIELSLRENQRNFISAGKDCEVRIQLLDHALQDKTEQLKIACSAFR</sequence>
<evidence type="ECO:0000313" key="4">
    <source>
        <dbReference type="Proteomes" id="UP000283063"/>
    </source>
</evidence>
<gene>
    <name evidence="3" type="ORF">EBB79_15030</name>
</gene>
<dbReference type="Proteomes" id="UP000283063">
    <property type="component" value="Chromosome"/>
</dbReference>
<keyword evidence="2" id="KW-0472">Membrane</keyword>
<dbReference type="AlphaFoldDB" id="A0A3T0N4W7"/>
<feature type="transmembrane region" description="Helical" evidence="2">
    <location>
        <begin position="95"/>
        <end position="121"/>
    </location>
</feature>